<evidence type="ECO:0000256" key="2">
    <source>
        <dbReference type="ARBA" id="ARBA00023315"/>
    </source>
</evidence>
<dbReference type="PROSITE" id="PS51186">
    <property type="entry name" value="GNAT"/>
    <property type="match status" value="1"/>
</dbReference>
<evidence type="ECO:0000313" key="4">
    <source>
        <dbReference type="EMBL" id="MBB5871615.1"/>
    </source>
</evidence>
<dbReference type="CDD" id="cd04301">
    <property type="entry name" value="NAT_SF"/>
    <property type="match status" value="1"/>
</dbReference>
<dbReference type="PANTHER" id="PTHR43877">
    <property type="entry name" value="AMINOALKYLPHOSPHONATE N-ACETYLTRANSFERASE-RELATED-RELATED"/>
    <property type="match status" value="1"/>
</dbReference>
<comment type="caution">
    <text evidence="4">The sequence shown here is derived from an EMBL/GenBank/DDBJ whole genome shotgun (WGS) entry which is preliminary data.</text>
</comment>
<dbReference type="AlphaFoldDB" id="A0A841BVA5"/>
<dbReference type="Gene3D" id="3.40.630.30">
    <property type="match status" value="1"/>
</dbReference>
<dbReference type="RefSeq" id="WP_312875341.1">
    <property type="nucleotide sequence ID" value="NZ_JACHMN010000002.1"/>
</dbReference>
<evidence type="ECO:0000256" key="1">
    <source>
        <dbReference type="ARBA" id="ARBA00022679"/>
    </source>
</evidence>
<sequence>MTDTLSADTLPEGWSLRHPTLDDVPAILAVAHASDIAAVGAPDFSTEDVLEALTGPYVDPAKDSWVALDPDGAIVAWAFIENGAGGPREFVEVYVDPARGAAARRTLLMLALARVPQRAAELGHPRITARAGAIPTETEYIALLKEVGFTFIKRYARMLIELPVSLPQELPEGVEIRTITRDDLPVFHRVFDTAFRDTPDYQPAPLDVFLQRYVDSAEVRWDEWFLATVDGEPAGVLQSSDQALDQNEGWVKHLAVLKEHRRRGVGQALLARAFGVYASKGRTLAGLGVDLANPTEAVRLYHAVGMHAKYEADIFELPAED</sequence>
<dbReference type="PANTHER" id="PTHR43877:SF2">
    <property type="entry name" value="AMINOALKYLPHOSPHONATE N-ACETYLTRANSFERASE-RELATED"/>
    <property type="match status" value="1"/>
</dbReference>
<accession>A0A841BVA5</accession>
<evidence type="ECO:0000259" key="3">
    <source>
        <dbReference type="PROSITE" id="PS51186"/>
    </source>
</evidence>
<dbReference type="InterPro" id="IPR000182">
    <property type="entry name" value="GNAT_dom"/>
</dbReference>
<proteinExistence type="predicted"/>
<reference evidence="4 5" key="1">
    <citation type="submission" date="2020-08" db="EMBL/GenBank/DDBJ databases">
        <title>Sequencing the genomes of 1000 actinobacteria strains.</title>
        <authorList>
            <person name="Klenk H.-P."/>
        </authorList>
    </citation>
    <scope>NUCLEOTIDE SEQUENCE [LARGE SCALE GENOMIC DNA]</scope>
    <source>
        <strain evidence="4 5">DSM 45362</strain>
    </source>
</reference>
<dbReference type="EMBL" id="JACHMN010000002">
    <property type="protein sequence ID" value="MBB5871615.1"/>
    <property type="molecule type" value="Genomic_DNA"/>
</dbReference>
<dbReference type="SUPFAM" id="SSF55729">
    <property type="entry name" value="Acyl-CoA N-acyltransferases (Nat)"/>
    <property type="match status" value="2"/>
</dbReference>
<gene>
    <name evidence="4" type="ORF">F4553_004994</name>
</gene>
<keyword evidence="2" id="KW-0012">Acyltransferase</keyword>
<organism evidence="4 5">
    <name type="scientific">Allocatelliglobosispora scoriae</name>
    <dbReference type="NCBI Taxonomy" id="643052"/>
    <lineage>
        <taxon>Bacteria</taxon>
        <taxon>Bacillati</taxon>
        <taxon>Actinomycetota</taxon>
        <taxon>Actinomycetes</taxon>
        <taxon>Micromonosporales</taxon>
        <taxon>Micromonosporaceae</taxon>
        <taxon>Allocatelliglobosispora</taxon>
    </lineage>
</organism>
<dbReference type="Pfam" id="PF00583">
    <property type="entry name" value="Acetyltransf_1"/>
    <property type="match status" value="1"/>
</dbReference>
<keyword evidence="5" id="KW-1185">Reference proteome</keyword>
<feature type="domain" description="N-acetyltransferase" evidence="3">
    <location>
        <begin position="174"/>
        <end position="320"/>
    </location>
</feature>
<dbReference type="InterPro" id="IPR016181">
    <property type="entry name" value="Acyl_CoA_acyltransferase"/>
</dbReference>
<name>A0A841BVA5_9ACTN</name>
<dbReference type="InterPro" id="IPR050832">
    <property type="entry name" value="Bact_Acetyltransf"/>
</dbReference>
<dbReference type="Proteomes" id="UP000587527">
    <property type="component" value="Unassembled WGS sequence"/>
</dbReference>
<protein>
    <submittedName>
        <fullName evidence="4">GNAT superfamily N-acetyltransferase</fullName>
    </submittedName>
</protein>
<keyword evidence="1 4" id="KW-0808">Transferase</keyword>
<evidence type="ECO:0000313" key="5">
    <source>
        <dbReference type="Proteomes" id="UP000587527"/>
    </source>
</evidence>
<dbReference type="GO" id="GO:0016747">
    <property type="term" value="F:acyltransferase activity, transferring groups other than amino-acyl groups"/>
    <property type="evidence" value="ECO:0007669"/>
    <property type="project" value="InterPro"/>
</dbReference>